<evidence type="ECO:0000313" key="3">
    <source>
        <dbReference type="Proteomes" id="UP000245539"/>
    </source>
</evidence>
<feature type="domain" description="DUF1156" evidence="1">
    <location>
        <begin position="19"/>
        <end position="93"/>
    </location>
</feature>
<organism evidence="2 3">
    <name type="scientific">Leucothrix pacifica</name>
    <dbReference type="NCBI Taxonomy" id="1247513"/>
    <lineage>
        <taxon>Bacteria</taxon>
        <taxon>Pseudomonadati</taxon>
        <taxon>Pseudomonadota</taxon>
        <taxon>Gammaproteobacteria</taxon>
        <taxon>Thiotrichales</taxon>
        <taxon>Thiotrichaceae</taxon>
        <taxon>Leucothrix</taxon>
    </lineage>
</organism>
<dbReference type="InterPro" id="IPR029063">
    <property type="entry name" value="SAM-dependent_MTases_sf"/>
</dbReference>
<dbReference type="SUPFAM" id="SSF53335">
    <property type="entry name" value="S-adenosyl-L-methionine-dependent methyltransferases"/>
    <property type="match status" value="1"/>
</dbReference>
<protein>
    <recommendedName>
        <fullName evidence="1">DUF1156 domain-containing protein</fullName>
    </recommendedName>
</protein>
<accession>A0A317CGM7</accession>
<dbReference type="RefSeq" id="WP_109837974.1">
    <property type="nucleotide sequence ID" value="NZ_QGKM01000036.1"/>
</dbReference>
<comment type="caution">
    <text evidence="2">The sequence shown here is derived from an EMBL/GenBank/DDBJ whole genome shotgun (WGS) entry which is preliminary data.</text>
</comment>
<name>A0A317CGM7_9GAMM</name>
<dbReference type="AlphaFoldDB" id="A0A317CGM7"/>
<dbReference type="OrthoDB" id="3197274at2"/>
<dbReference type="Pfam" id="PF06634">
    <property type="entry name" value="DUF1156"/>
    <property type="match status" value="1"/>
</dbReference>
<evidence type="ECO:0000259" key="1">
    <source>
        <dbReference type="Pfam" id="PF06634"/>
    </source>
</evidence>
<proteinExistence type="predicted"/>
<dbReference type="Proteomes" id="UP000245539">
    <property type="component" value="Unassembled WGS sequence"/>
</dbReference>
<evidence type="ECO:0000313" key="2">
    <source>
        <dbReference type="EMBL" id="PWQ96583.1"/>
    </source>
</evidence>
<sequence length="967" mass="107553">MSNTKEHKIISPKKLIEVALPLDDINAAAAREKSIRHGHPSTLHLWWARRPLAAARAVIFAQMVNDPSETVQGDKRLRETQLKITNEREKLFDIIRELVKWENTNNEEVLNKAREAIKESWRYTCALNKKHPQADELFNPEKLPAFHDPFAGGGAIPLEAQRLGLESYASDLNPVAVMINKAMIEIPPKFAGQAPVGPVPAGEKQGKLVEDWSGAKGLAEDVRRYGYWVREQAFKRIGHAYPQVLVTEGMASEREDLRPYVGEKLTVIAWLWARTAKSPNPAFSHVDVPLVSSFVVSGKKGKEAWVEPIISGDTYQFKVHTGKPDDLAKVKLGTSAGKWKAFNCLLSGSPISYDYLKSEGQAGRMGERLLSVVAEGKSGRVFINPTDEMVNIAKSITPSWKPSLDINYHPRDIKTQIYGMTKYGDLFTNRQLEMLTVFSDLVAEVREKVLVDLESQNNQKVDAQKYADAISTYLAFIVEQVANHSSTICGWNSANTQMRSVFARQALPMSWDYAECNVFSNSSGSFNNLFERMIKGFSSLGDGKVGNVEQADAACQKISQFKVVSTDPPYYDNIGYADLSDFFYVWMRRSLKSIYPELFSTLAVPKTEELVATPYRHGSKEKADSFFLDGMTNAIRSLAQQAHQAFPVSIYYAFKQSESKNEGTSSTGWETFLAAIIDAGFTIDGTWPVRTEKEGRAIGNGSNALASSVVLVCQKRQIDTNSVSRRQFQRELREEMPEALEAMIGGSTGASPIAPVDLAQAAIGPGMAIFSKYEAVLNQDGSKMSVHDALILINRAITDYLNPDSGNFDNDTLFCDDWFSQYGWGQGQFGEADTLARAKGTSVDGVRDAGVIESGGGKVRLLKWSEYPTDWDPKTDTRTPVWEACHQMIRVLNQQGEAEAGSLLAKMPERGEQIRQLAYHLYTLCERKKWAEEARAYNELIGSWHAIVAASHEVGHRGTQSELGLDF</sequence>
<dbReference type="EMBL" id="QGKM01000036">
    <property type="protein sequence ID" value="PWQ96583.1"/>
    <property type="molecule type" value="Genomic_DNA"/>
</dbReference>
<dbReference type="InterPro" id="IPR009537">
    <property type="entry name" value="DUF1156"/>
</dbReference>
<reference evidence="2 3" key="1">
    <citation type="submission" date="2018-05" db="EMBL/GenBank/DDBJ databases">
        <title>Leucothrix arctica sp. nov., isolated from Arctic seawater.</title>
        <authorList>
            <person name="Choi A."/>
            <person name="Baek K."/>
        </authorList>
    </citation>
    <scope>NUCLEOTIDE SEQUENCE [LARGE SCALE GENOMIC DNA]</scope>
    <source>
        <strain evidence="2 3">JCM 18388</strain>
    </source>
</reference>
<keyword evidence="3" id="KW-1185">Reference proteome</keyword>
<gene>
    <name evidence="2" type="ORF">DKW60_12430</name>
</gene>